<dbReference type="GO" id="GO:0003677">
    <property type="term" value="F:DNA binding"/>
    <property type="evidence" value="ECO:0007669"/>
    <property type="project" value="InterPro"/>
</dbReference>
<evidence type="ECO:0000313" key="3">
    <source>
        <dbReference type="Proteomes" id="UP000033047"/>
    </source>
</evidence>
<dbReference type="SUPFAM" id="SSF53041">
    <property type="entry name" value="Resolvase-like"/>
    <property type="match status" value="1"/>
</dbReference>
<dbReference type="HOGENOM" id="CLU_010686_3_0_10"/>
<dbReference type="AlphaFoldDB" id="A0A0F5J6X1"/>
<comment type="caution">
    <text evidence="2">The sequence shown here is derived from an EMBL/GenBank/DDBJ whole genome shotgun (WGS) entry which is preliminary data.</text>
</comment>
<accession>A0A0F5J6X1</accession>
<dbReference type="Gene3D" id="3.40.50.1390">
    <property type="entry name" value="Resolvase, N-terminal catalytic domain"/>
    <property type="match status" value="1"/>
</dbReference>
<dbReference type="InterPro" id="IPR050639">
    <property type="entry name" value="SSR_resolvase"/>
</dbReference>
<dbReference type="GO" id="GO:0000150">
    <property type="term" value="F:DNA strand exchange activity"/>
    <property type="evidence" value="ECO:0007669"/>
    <property type="project" value="InterPro"/>
</dbReference>
<dbReference type="InterPro" id="IPR036162">
    <property type="entry name" value="Resolvase-like_N_sf"/>
</dbReference>
<dbReference type="Pfam" id="PF00239">
    <property type="entry name" value="Resolvase"/>
    <property type="match status" value="1"/>
</dbReference>
<evidence type="ECO:0000313" key="2">
    <source>
        <dbReference type="EMBL" id="KKB53230.1"/>
    </source>
</evidence>
<proteinExistence type="predicted"/>
<dbReference type="CDD" id="cd03768">
    <property type="entry name" value="SR_ResInv"/>
    <property type="match status" value="1"/>
</dbReference>
<sequence>MVIAYLRVTIDRQHLERQKDEITRYASANGWEISKWITDIVDGKRMESEPTLFRVLDRMKKGDKVIITDIARFGRTLSEVMTLLSKCMTLGVHVYSINDRYLLDDNLNTEAISTTCNLVSEIEHHLMSVRTKEALNHKKEKEGLQLGRPKGTDAKQSLLDANKDEVMNMLERGDTIVMICKHFNVSRNTYYQFKRNYGI</sequence>
<dbReference type="PANTHER" id="PTHR30461">
    <property type="entry name" value="DNA-INVERTASE FROM LAMBDOID PROPHAGE"/>
    <property type="match status" value="1"/>
</dbReference>
<name>A0A0F5J6X1_9BACT</name>
<dbReference type="EMBL" id="AQHV01000015">
    <property type="protein sequence ID" value="KKB53230.1"/>
    <property type="molecule type" value="Genomic_DNA"/>
</dbReference>
<dbReference type="InterPro" id="IPR006119">
    <property type="entry name" value="Resolv_N"/>
</dbReference>
<feature type="domain" description="Resolvase/invertase-type recombinase catalytic" evidence="1">
    <location>
        <begin position="1"/>
        <end position="142"/>
    </location>
</feature>
<protein>
    <recommendedName>
        <fullName evidence="1">Resolvase/invertase-type recombinase catalytic domain-containing protein</fullName>
    </recommendedName>
</protein>
<dbReference type="PATRIC" id="fig|927665.4.peg.3550"/>
<dbReference type="InterPro" id="IPR006120">
    <property type="entry name" value="Resolvase_HTH_dom"/>
</dbReference>
<dbReference type="SMART" id="SM00857">
    <property type="entry name" value="Resolvase"/>
    <property type="match status" value="1"/>
</dbReference>
<dbReference type="RefSeq" id="WP_007659262.1">
    <property type="nucleotide sequence ID" value="NZ_KQ033913.1"/>
</dbReference>
<reference evidence="2 3" key="1">
    <citation type="submission" date="2013-04" db="EMBL/GenBank/DDBJ databases">
        <title>The Genome Sequence of Parabacteroides goldsteinii DSM 19448.</title>
        <authorList>
            <consortium name="The Broad Institute Genomics Platform"/>
            <person name="Earl A."/>
            <person name="Ward D."/>
            <person name="Feldgarden M."/>
            <person name="Gevers D."/>
            <person name="Martens E."/>
            <person name="Sakamoto M."/>
            <person name="Benno Y."/>
            <person name="Song Y."/>
            <person name="Liu C."/>
            <person name="Lee J."/>
            <person name="Bolanos M."/>
            <person name="Vaisanen M.L."/>
            <person name="Finegold S.M."/>
            <person name="Walker B."/>
            <person name="Young S."/>
            <person name="Zeng Q."/>
            <person name="Gargeya S."/>
            <person name="Fitzgerald M."/>
            <person name="Haas B."/>
            <person name="Abouelleil A."/>
            <person name="Allen A.W."/>
            <person name="Alvarado L."/>
            <person name="Arachchi H.M."/>
            <person name="Berlin A.M."/>
            <person name="Chapman S.B."/>
            <person name="Gainer-Dewar J."/>
            <person name="Goldberg J."/>
            <person name="Griggs A."/>
            <person name="Gujja S."/>
            <person name="Hansen M."/>
            <person name="Howarth C."/>
            <person name="Imamovic A."/>
            <person name="Ireland A."/>
            <person name="Larimer J."/>
            <person name="McCowan C."/>
            <person name="Murphy C."/>
            <person name="Pearson M."/>
            <person name="Poon T.W."/>
            <person name="Priest M."/>
            <person name="Roberts A."/>
            <person name="Saif S."/>
            <person name="Shea T."/>
            <person name="Sisk P."/>
            <person name="Sykes S."/>
            <person name="Wortman J."/>
            <person name="Nusbaum C."/>
            <person name="Birren B."/>
        </authorList>
    </citation>
    <scope>NUCLEOTIDE SEQUENCE [LARGE SCALE GENOMIC DNA]</scope>
    <source>
        <strain evidence="2 3">DSM 19448</strain>
    </source>
</reference>
<evidence type="ECO:0000259" key="1">
    <source>
        <dbReference type="PROSITE" id="PS51736"/>
    </source>
</evidence>
<dbReference type="PANTHER" id="PTHR30461:SF19">
    <property type="entry name" value="SITE-SPECIFIC RECOMBINASE RESOLVASE FAMILY"/>
    <property type="match status" value="1"/>
</dbReference>
<dbReference type="PROSITE" id="PS51736">
    <property type="entry name" value="RECOMBINASES_3"/>
    <property type="match status" value="1"/>
</dbReference>
<dbReference type="Proteomes" id="UP000033047">
    <property type="component" value="Unassembled WGS sequence"/>
</dbReference>
<dbReference type="Pfam" id="PF02796">
    <property type="entry name" value="HTH_7"/>
    <property type="match status" value="1"/>
</dbReference>
<organism evidence="2 3">
    <name type="scientific">Parabacteroides goldsteinii DSM 19448 = WAL 12034</name>
    <dbReference type="NCBI Taxonomy" id="927665"/>
    <lineage>
        <taxon>Bacteria</taxon>
        <taxon>Pseudomonadati</taxon>
        <taxon>Bacteroidota</taxon>
        <taxon>Bacteroidia</taxon>
        <taxon>Bacteroidales</taxon>
        <taxon>Tannerellaceae</taxon>
        <taxon>Parabacteroides</taxon>
    </lineage>
</organism>
<gene>
    <name evidence="2" type="ORF">HMPREF1535_03456</name>
</gene>
<dbReference type="GeneID" id="69979988"/>